<dbReference type="SUPFAM" id="SSF63520">
    <property type="entry name" value="PTS-regulatory domain, PRD"/>
    <property type="match status" value="2"/>
</dbReference>
<dbReference type="Pfam" id="PF00874">
    <property type="entry name" value="PRD"/>
    <property type="match status" value="2"/>
</dbReference>
<proteinExistence type="predicted"/>
<protein>
    <submittedName>
        <fullName evidence="3">PRD domain-containing protein</fullName>
    </submittedName>
</protein>
<sequence>MKVIKVINNNLVQSQDESGQEVLVMGCGLGFKTKIGEAIEESKIEKIYKYDEKDYLEQLKSLLSKTPLEHVQVANEIIHYAKFSLGKKLSDNIYITLTDHISFSIQRAKQGIEVSNALLWEIKRFYNHEYLVGKEALSIIKRRLGVVLPEDEAGFIALHLVNASMDCMEMRQTTEMTKMIQNIVNIIKYHFQKELDEYSIHYERFLTHLKFLVNRILTGMEIPGDDTEFLQVLKEQYKTEYLCALKVREYVKKEYQREMTEDELIYLTVHIKRITM</sequence>
<evidence type="ECO:0000256" key="1">
    <source>
        <dbReference type="ARBA" id="ARBA00022737"/>
    </source>
</evidence>
<dbReference type="InterPro" id="IPR011608">
    <property type="entry name" value="PRD"/>
</dbReference>
<dbReference type="InterPro" id="IPR036634">
    <property type="entry name" value="PRD_sf"/>
</dbReference>
<dbReference type="SUPFAM" id="SSF50151">
    <property type="entry name" value="SacY-like RNA-binding domain"/>
    <property type="match status" value="1"/>
</dbReference>
<dbReference type="InterPro" id="IPR004341">
    <property type="entry name" value="CAT_RNA-bd_dom"/>
</dbReference>
<gene>
    <name evidence="3" type="ORF">IAC13_10245</name>
</gene>
<dbReference type="InterPro" id="IPR050661">
    <property type="entry name" value="BglG_antiterminators"/>
</dbReference>
<dbReference type="GO" id="GO:0003723">
    <property type="term" value="F:RNA binding"/>
    <property type="evidence" value="ECO:0007669"/>
    <property type="project" value="InterPro"/>
</dbReference>
<reference evidence="3" key="2">
    <citation type="journal article" date="2021" name="PeerJ">
        <title>Extensive microbial diversity within the chicken gut microbiome revealed by metagenomics and culture.</title>
        <authorList>
            <person name="Gilroy R."/>
            <person name="Ravi A."/>
            <person name="Getino M."/>
            <person name="Pursley I."/>
            <person name="Horton D.L."/>
            <person name="Alikhan N.F."/>
            <person name="Baker D."/>
            <person name="Gharbi K."/>
            <person name="Hall N."/>
            <person name="Watson M."/>
            <person name="Adriaenssens E.M."/>
            <person name="Foster-Nyarko E."/>
            <person name="Jarju S."/>
            <person name="Secka A."/>
            <person name="Antonio M."/>
            <person name="Oren A."/>
            <person name="Chaudhuri R.R."/>
            <person name="La Ragione R."/>
            <person name="Hildebrand F."/>
            <person name="Pallen M.J."/>
        </authorList>
    </citation>
    <scope>NUCLEOTIDE SEQUENCE</scope>
    <source>
        <strain evidence="3">E3-2379</strain>
    </source>
</reference>
<evidence type="ECO:0000313" key="4">
    <source>
        <dbReference type="Proteomes" id="UP000823618"/>
    </source>
</evidence>
<dbReference type="Pfam" id="PF03123">
    <property type="entry name" value="CAT_RBD"/>
    <property type="match status" value="1"/>
</dbReference>
<dbReference type="AlphaFoldDB" id="A0A9D9N8D2"/>
<dbReference type="PANTHER" id="PTHR30185">
    <property type="entry name" value="CRYPTIC BETA-GLUCOSIDE BGL OPERON ANTITERMINATOR"/>
    <property type="match status" value="1"/>
</dbReference>
<dbReference type="InterPro" id="IPR036650">
    <property type="entry name" value="CAT_RNA-bd_dom_sf"/>
</dbReference>
<dbReference type="SMART" id="SM01061">
    <property type="entry name" value="CAT_RBD"/>
    <property type="match status" value="1"/>
</dbReference>
<comment type="caution">
    <text evidence="3">The sequence shown here is derived from an EMBL/GenBank/DDBJ whole genome shotgun (WGS) entry which is preliminary data.</text>
</comment>
<evidence type="ECO:0000259" key="2">
    <source>
        <dbReference type="PROSITE" id="PS51372"/>
    </source>
</evidence>
<dbReference type="GO" id="GO:0006355">
    <property type="term" value="P:regulation of DNA-templated transcription"/>
    <property type="evidence" value="ECO:0007669"/>
    <property type="project" value="InterPro"/>
</dbReference>
<dbReference type="Proteomes" id="UP000823618">
    <property type="component" value="Unassembled WGS sequence"/>
</dbReference>
<name>A0A9D9N8D2_9FIRM</name>
<dbReference type="NCBIfam" id="NF046042">
    <property type="entry name" value="LicT"/>
    <property type="match status" value="1"/>
</dbReference>
<dbReference type="Gene3D" id="1.10.1790.10">
    <property type="entry name" value="PRD domain"/>
    <property type="match status" value="2"/>
</dbReference>
<keyword evidence="1" id="KW-0677">Repeat</keyword>
<organism evidence="3 4">
    <name type="scientific">Candidatus Scybalomonas excrementavium</name>
    <dbReference type="NCBI Taxonomy" id="2840943"/>
    <lineage>
        <taxon>Bacteria</taxon>
        <taxon>Bacillati</taxon>
        <taxon>Bacillota</taxon>
        <taxon>Clostridia</taxon>
        <taxon>Lachnospirales</taxon>
        <taxon>Lachnospiraceae</taxon>
        <taxon>Lachnospiraceae incertae sedis</taxon>
        <taxon>Candidatus Scybalomonas</taxon>
    </lineage>
</organism>
<dbReference type="EMBL" id="JADIML010000294">
    <property type="protein sequence ID" value="MBO8464298.1"/>
    <property type="molecule type" value="Genomic_DNA"/>
</dbReference>
<reference evidence="3" key="1">
    <citation type="submission" date="2020-10" db="EMBL/GenBank/DDBJ databases">
        <authorList>
            <person name="Gilroy R."/>
        </authorList>
    </citation>
    <scope>NUCLEOTIDE SEQUENCE</scope>
    <source>
        <strain evidence="3">E3-2379</strain>
    </source>
</reference>
<dbReference type="Gene3D" id="2.30.24.10">
    <property type="entry name" value="CAT RNA-binding domain"/>
    <property type="match status" value="1"/>
</dbReference>
<dbReference type="PANTHER" id="PTHR30185:SF15">
    <property type="entry name" value="CRYPTIC BETA-GLUCOSIDE BGL OPERON ANTITERMINATOR"/>
    <property type="match status" value="1"/>
</dbReference>
<feature type="domain" description="PRD" evidence="2">
    <location>
        <begin position="65"/>
        <end position="170"/>
    </location>
</feature>
<dbReference type="PROSITE" id="PS51372">
    <property type="entry name" value="PRD_2"/>
    <property type="match status" value="2"/>
</dbReference>
<accession>A0A9D9N8D2</accession>
<feature type="domain" description="PRD" evidence="2">
    <location>
        <begin position="171"/>
        <end position="276"/>
    </location>
</feature>
<evidence type="ECO:0000313" key="3">
    <source>
        <dbReference type="EMBL" id="MBO8464298.1"/>
    </source>
</evidence>